<protein>
    <submittedName>
        <fullName evidence="1">Uncharacterized protein</fullName>
    </submittedName>
</protein>
<proteinExistence type="predicted"/>
<comment type="caution">
    <text evidence="1">The sequence shown here is derived from an EMBL/GenBank/DDBJ whole genome shotgun (WGS) entry which is preliminary data.</text>
</comment>
<dbReference type="AlphaFoldDB" id="A0A1J5P1T5"/>
<gene>
    <name evidence="1" type="ORF">GALL_534190</name>
</gene>
<dbReference type="EMBL" id="MLJW01007649">
    <property type="protein sequence ID" value="OIQ65026.1"/>
    <property type="molecule type" value="Genomic_DNA"/>
</dbReference>
<sequence length="262" mass="28187">MRRHDLGRLGRIGLDELHRVEPGLGHRHEVLAMRGQRGVAGIDDVWNQAGRGLAGEQWMPGFGVLDALDPRIPDPGRRNLAGDQRSRGIAGGHVDEVHVLLAHAVRLQRGGGEVVLDRTDLHAHGLALQLGKGLDGVAHHQGVIARGVVGDQDDLGGNLLLRRRQGVDQGLAVGVDLAGRQRIHRGHVVGKPDQLDVGPVLLEIAFFFGDIPGHPARPVGQAQGDLGEGWNRMHRQGEQTGKGQNSAQQFLQNGHDRLQVGV</sequence>
<name>A0A1J5P1T5_9ZZZZ</name>
<evidence type="ECO:0000313" key="1">
    <source>
        <dbReference type="EMBL" id="OIQ65026.1"/>
    </source>
</evidence>
<accession>A0A1J5P1T5</accession>
<reference evidence="1" key="1">
    <citation type="submission" date="2016-10" db="EMBL/GenBank/DDBJ databases">
        <title>Sequence of Gallionella enrichment culture.</title>
        <authorList>
            <person name="Poehlein A."/>
            <person name="Muehling M."/>
            <person name="Daniel R."/>
        </authorList>
    </citation>
    <scope>NUCLEOTIDE SEQUENCE</scope>
</reference>
<organism evidence="1">
    <name type="scientific">mine drainage metagenome</name>
    <dbReference type="NCBI Taxonomy" id="410659"/>
    <lineage>
        <taxon>unclassified sequences</taxon>
        <taxon>metagenomes</taxon>
        <taxon>ecological metagenomes</taxon>
    </lineage>
</organism>